<evidence type="ECO:0000256" key="5">
    <source>
        <dbReference type="HAMAP-Rule" id="MF_01114"/>
    </source>
</evidence>
<sequence>MTKKISRITTQKKSKSRYNIYLADGDQDVYAFSVDEAVLIEYGLRKGLELDQSMIETLEKKDTIQKAYSLAINFLSYRMRTKKELHDYLVKKEVEPEHSSIILEKLTDEGYVNDKEFATAFVQTRINTSTKGPLLVKKELIEKGVTQLIATEAITQYTYGIQYEKAEKWVDKKLRSSKKDSFRKQVQQLQSNLIQKGFTQDVVQDVTQSMQEEKNDDEEWDALVYQGEKLIRKFEKKHSGFAFRNKVKEGLFRKGFSMENINKFVEEKIVE</sequence>
<evidence type="ECO:0000256" key="1">
    <source>
        <dbReference type="ARBA" id="ARBA00004496"/>
    </source>
</evidence>
<evidence type="ECO:0000256" key="4">
    <source>
        <dbReference type="ARBA" id="ARBA00022490"/>
    </source>
</evidence>
<feature type="domain" description="RecX third three-helical" evidence="7">
    <location>
        <begin position="217"/>
        <end position="265"/>
    </location>
</feature>
<accession>A0ABW4W3Y5</accession>
<organism evidence="9 10">
    <name type="scientific">Ornithinibacillus salinisoli</name>
    <dbReference type="NCBI Taxonomy" id="1848459"/>
    <lineage>
        <taxon>Bacteria</taxon>
        <taxon>Bacillati</taxon>
        <taxon>Bacillota</taxon>
        <taxon>Bacilli</taxon>
        <taxon>Bacillales</taxon>
        <taxon>Bacillaceae</taxon>
        <taxon>Ornithinibacillus</taxon>
    </lineage>
</organism>
<name>A0ABW4W3Y5_9BACI</name>
<evidence type="ECO:0000256" key="3">
    <source>
        <dbReference type="ARBA" id="ARBA00018111"/>
    </source>
</evidence>
<dbReference type="PANTHER" id="PTHR33602:SF1">
    <property type="entry name" value="REGULATORY PROTEIN RECX FAMILY PROTEIN"/>
    <property type="match status" value="1"/>
</dbReference>
<dbReference type="Gene3D" id="1.10.10.10">
    <property type="entry name" value="Winged helix-like DNA-binding domain superfamily/Winged helix DNA-binding domain"/>
    <property type="match status" value="4"/>
</dbReference>
<dbReference type="Pfam" id="PF21982">
    <property type="entry name" value="RecX_HTH1"/>
    <property type="match status" value="1"/>
</dbReference>
<dbReference type="Pfam" id="PF02631">
    <property type="entry name" value="RecX_HTH2"/>
    <property type="match status" value="1"/>
</dbReference>
<feature type="domain" description="RecX second three-helical" evidence="6">
    <location>
        <begin position="113"/>
        <end position="153"/>
    </location>
</feature>
<dbReference type="InterPro" id="IPR003783">
    <property type="entry name" value="Regulatory_RecX"/>
</dbReference>
<evidence type="ECO:0000259" key="7">
    <source>
        <dbReference type="Pfam" id="PF21981"/>
    </source>
</evidence>
<evidence type="ECO:0000259" key="8">
    <source>
        <dbReference type="Pfam" id="PF21982"/>
    </source>
</evidence>
<evidence type="ECO:0000256" key="2">
    <source>
        <dbReference type="ARBA" id="ARBA00009695"/>
    </source>
</evidence>
<dbReference type="InterPro" id="IPR053924">
    <property type="entry name" value="RecX_HTH_2nd"/>
</dbReference>
<dbReference type="RefSeq" id="WP_377558420.1">
    <property type="nucleotide sequence ID" value="NZ_JBHUHQ010000037.1"/>
</dbReference>
<feature type="domain" description="RecX first three-helical" evidence="8">
    <location>
        <begin position="67"/>
        <end position="106"/>
    </location>
</feature>
<evidence type="ECO:0000259" key="6">
    <source>
        <dbReference type="Pfam" id="PF02631"/>
    </source>
</evidence>
<dbReference type="NCBIfam" id="NF010733">
    <property type="entry name" value="PRK14135.1"/>
    <property type="match status" value="1"/>
</dbReference>
<evidence type="ECO:0000313" key="10">
    <source>
        <dbReference type="Proteomes" id="UP001597383"/>
    </source>
</evidence>
<dbReference type="Proteomes" id="UP001597383">
    <property type="component" value="Unassembled WGS sequence"/>
</dbReference>
<proteinExistence type="inferred from homology"/>
<comment type="subcellular location">
    <subcellularLocation>
        <location evidence="1 5">Cytoplasm</location>
    </subcellularLocation>
</comment>
<dbReference type="InterPro" id="IPR053926">
    <property type="entry name" value="RecX_HTH_1st"/>
</dbReference>
<dbReference type="HAMAP" id="MF_01114">
    <property type="entry name" value="RecX"/>
    <property type="match status" value="1"/>
</dbReference>
<protein>
    <recommendedName>
        <fullName evidence="3 5">Regulatory protein RecX</fullName>
    </recommendedName>
</protein>
<dbReference type="EMBL" id="JBHUHQ010000037">
    <property type="protein sequence ID" value="MFD2046443.1"/>
    <property type="molecule type" value="Genomic_DNA"/>
</dbReference>
<comment type="similarity">
    <text evidence="2 5">Belongs to the RecX family.</text>
</comment>
<reference evidence="10" key="1">
    <citation type="journal article" date="2019" name="Int. J. Syst. Evol. Microbiol.">
        <title>The Global Catalogue of Microorganisms (GCM) 10K type strain sequencing project: providing services to taxonomists for standard genome sequencing and annotation.</title>
        <authorList>
            <consortium name="The Broad Institute Genomics Platform"/>
            <consortium name="The Broad Institute Genome Sequencing Center for Infectious Disease"/>
            <person name="Wu L."/>
            <person name="Ma J."/>
        </authorList>
    </citation>
    <scope>NUCLEOTIDE SEQUENCE [LARGE SCALE GENOMIC DNA]</scope>
    <source>
        <strain evidence="10">R28</strain>
    </source>
</reference>
<comment type="function">
    <text evidence="5">Modulates RecA activity.</text>
</comment>
<dbReference type="Pfam" id="PF21981">
    <property type="entry name" value="RecX_HTH3"/>
    <property type="match status" value="2"/>
</dbReference>
<gene>
    <name evidence="5 9" type="primary">recX</name>
    <name evidence="9" type="ORF">ACFSJF_19415</name>
</gene>
<dbReference type="PANTHER" id="PTHR33602">
    <property type="entry name" value="REGULATORY PROTEIN RECX FAMILY PROTEIN"/>
    <property type="match status" value="1"/>
</dbReference>
<evidence type="ECO:0000313" key="9">
    <source>
        <dbReference type="EMBL" id="MFD2046443.1"/>
    </source>
</evidence>
<dbReference type="InterPro" id="IPR036388">
    <property type="entry name" value="WH-like_DNA-bd_sf"/>
</dbReference>
<dbReference type="InterPro" id="IPR053925">
    <property type="entry name" value="RecX_HTH_3rd"/>
</dbReference>
<keyword evidence="10" id="KW-1185">Reference proteome</keyword>
<comment type="caution">
    <text evidence="9">The sequence shown here is derived from an EMBL/GenBank/DDBJ whole genome shotgun (WGS) entry which is preliminary data.</text>
</comment>
<keyword evidence="4 5" id="KW-0963">Cytoplasm</keyword>
<feature type="domain" description="RecX third three-helical" evidence="7">
    <location>
        <begin position="162"/>
        <end position="206"/>
    </location>
</feature>